<dbReference type="SMART" id="SM00060">
    <property type="entry name" value="FN3"/>
    <property type="match status" value="2"/>
</dbReference>
<dbReference type="PROSITE" id="PS00170">
    <property type="entry name" value="CSA_PPIASE_1"/>
    <property type="match status" value="1"/>
</dbReference>
<evidence type="ECO:0000256" key="2">
    <source>
        <dbReference type="ARBA" id="ARBA00022737"/>
    </source>
</evidence>
<dbReference type="SMART" id="SM00408">
    <property type="entry name" value="IGc2"/>
    <property type="match status" value="4"/>
</dbReference>
<dbReference type="InterPro" id="IPR003961">
    <property type="entry name" value="FN3_dom"/>
</dbReference>
<evidence type="ECO:0000256" key="3">
    <source>
        <dbReference type="ARBA" id="ARBA00023157"/>
    </source>
</evidence>
<dbReference type="GO" id="GO:0006457">
    <property type="term" value="P:protein folding"/>
    <property type="evidence" value="ECO:0007669"/>
    <property type="project" value="InterPro"/>
</dbReference>
<evidence type="ECO:0000256" key="1">
    <source>
        <dbReference type="ARBA" id="ARBA00007365"/>
    </source>
</evidence>
<dbReference type="SMART" id="SM00409">
    <property type="entry name" value="IG"/>
    <property type="match status" value="8"/>
</dbReference>
<keyword evidence="8" id="KW-1185">Reference proteome</keyword>
<organism evidence="7 8">
    <name type="scientific">Prosthecobacter dejongeii</name>
    <dbReference type="NCBI Taxonomy" id="48465"/>
    <lineage>
        <taxon>Bacteria</taxon>
        <taxon>Pseudomonadati</taxon>
        <taxon>Verrucomicrobiota</taxon>
        <taxon>Verrucomicrobiia</taxon>
        <taxon>Verrucomicrobiales</taxon>
        <taxon>Verrucomicrobiaceae</taxon>
        <taxon>Prosthecobacter</taxon>
    </lineage>
</organism>
<keyword evidence="3" id="KW-1015">Disulfide bond</keyword>
<reference evidence="7 8" key="1">
    <citation type="submission" date="2020-08" db="EMBL/GenBank/DDBJ databases">
        <title>Genomic Encyclopedia of Type Strains, Phase IV (KMG-IV): sequencing the most valuable type-strain genomes for metagenomic binning, comparative biology and taxonomic classification.</title>
        <authorList>
            <person name="Goeker M."/>
        </authorList>
    </citation>
    <scope>NUCLEOTIDE SEQUENCE [LARGE SCALE GENOMIC DNA]</scope>
    <source>
        <strain evidence="7 8">DSM 12251</strain>
    </source>
</reference>
<feature type="chain" id="PRO_5030627862" evidence="4">
    <location>
        <begin position="33"/>
        <end position="2098"/>
    </location>
</feature>
<keyword evidence="4" id="KW-0732">Signal</keyword>
<feature type="domain" description="Ig-like" evidence="6">
    <location>
        <begin position="2005"/>
        <end position="2089"/>
    </location>
</feature>
<dbReference type="InterPro" id="IPR029000">
    <property type="entry name" value="Cyclophilin-like_dom_sf"/>
</dbReference>
<keyword evidence="2" id="KW-0677">Repeat</keyword>
<dbReference type="GO" id="GO:0016020">
    <property type="term" value="C:membrane"/>
    <property type="evidence" value="ECO:0007669"/>
    <property type="project" value="UniProtKB-SubCell"/>
</dbReference>
<dbReference type="Gene3D" id="2.60.40.10">
    <property type="entry name" value="Immunoglobulins"/>
    <property type="match status" value="13"/>
</dbReference>
<feature type="signal peptide" evidence="4">
    <location>
        <begin position="1"/>
        <end position="32"/>
    </location>
</feature>
<dbReference type="InterPro" id="IPR036179">
    <property type="entry name" value="Ig-like_dom_sf"/>
</dbReference>
<proteinExistence type="inferred from homology"/>
<protein>
    <submittedName>
        <fullName evidence="7">Cyclophilin family peptidyl-prolyl cis-trans isomerase</fullName>
    </submittedName>
</protein>
<dbReference type="SUPFAM" id="SSF48726">
    <property type="entry name" value="Immunoglobulin"/>
    <property type="match status" value="7"/>
</dbReference>
<feature type="domain" description="PPIase cyclophilin-type" evidence="5">
    <location>
        <begin position="616"/>
        <end position="792"/>
    </location>
</feature>
<dbReference type="InterPro" id="IPR007110">
    <property type="entry name" value="Ig-like_dom"/>
</dbReference>
<dbReference type="Pfam" id="PF07679">
    <property type="entry name" value="I-set"/>
    <property type="match status" value="1"/>
</dbReference>
<name>A0A7W8DS74_9BACT</name>
<dbReference type="SUPFAM" id="SSF49313">
    <property type="entry name" value="Cadherin-like"/>
    <property type="match status" value="2"/>
</dbReference>
<evidence type="ECO:0000256" key="4">
    <source>
        <dbReference type="SAM" id="SignalP"/>
    </source>
</evidence>
<dbReference type="PROSITE" id="PS50835">
    <property type="entry name" value="IG_LIKE"/>
    <property type="match status" value="3"/>
</dbReference>
<dbReference type="Pfam" id="PF13927">
    <property type="entry name" value="Ig_3"/>
    <property type="match status" value="1"/>
</dbReference>
<dbReference type="GO" id="GO:0005509">
    <property type="term" value="F:calcium ion binding"/>
    <property type="evidence" value="ECO:0007669"/>
    <property type="project" value="InterPro"/>
</dbReference>
<feature type="domain" description="Ig-like" evidence="6">
    <location>
        <begin position="967"/>
        <end position="1133"/>
    </location>
</feature>
<feature type="domain" description="Ig-like" evidence="6">
    <location>
        <begin position="879"/>
        <end position="962"/>
    </location>
</feature>
<dbReference type="InterPro" id="IPR003598">
    <property type="entry name" value="Ig_sub2"/>
</dbReference>
<dbReference type="SUPFAM" id="SSF50891">
    <property type="entry name" value="Cyclophilin-like"/>
    <property type="match status" value="1"/>
</dbReference>
<evidence type="ECO:0000313" key="8">
    <source>
        <dbReference type="Proteomes" id="UP000534294"/>
    </source>
</evidence>
<dbReference type="InterPro" id="IPR036116">
    <property type="entry name" value="FN3_sf"/>
</dbReference>
<dbReference type="Proteomes" id="UP000534294">
    <property type="component" value="Unassembled WGS sequence"/>
</dbReference>
<evidence type="ECO:0000259" key="6">
    <source>
        <dbReference type="PROSITE" id="PS50835"/>
    </source>
</evidence>
<dbReference type="RefSeq" id="WP_184212732.1">
    <property type="nucleotide sequence ID" value="NZ_JACHIF010000012.1"/>
</dbReference>
<dbReference type="EMBL" id="JACHIF010000012">
    <property type="protein sequence ID" value="MBB5040187.1"/>
    <property type="molecule type" value="Genomic_DNA"/>
</dbReference>
<evidence type="ECO:0000259" key="5">
    <source>
        <dbReference type="PROSITE" id="PS50072"/>
    </source>
</evidence>
<comment type="similarity">
    <text evidence="1">Belongs to the cyclophilin-type PPIase family.</text>
</comment>
<dbReference type="InterPro" id="IPR015919">
    <property type="entry name" value="Cadherin-like_sf"/>
</dbReference>
<gene>
    <name evidence="7" type="ORF">HNQ64_004468</name>
</gene>
<keyword evidence="7" id="KW-0413">Isomerase</keyword>
<dbReference type="GO" id="GO:0098609">
    <property type="term" value="P:cell-cell adhesion"/>
    <property type="evidence" value="ECO:0007669"/>
    <property type="project" value="TreeGrafter"/>
</dbReference>
<dbReference type="GO" id="GO:0003755">
    <property type="term" value="F:peptidyl-prolyl cis-trans isomerase activity"/>
    <property type="evidence" value="ECO:0007669"/>
    <property type="project" value="InterPro"/>
</dbReference>
<dbReference type="Gene3D" id="2.40.100.10">
    <property type="entry name" value="Cyclophilin-like"/>
    <property type="match status" value="1"/>
</dbReference>
<dbReference type="PANTHER" id="PTHR44170:SF6">
    <property type="entry name" value="CONTACTIN"/>
    <property type="match status" value="1"/>
</dbReference>
<comment type="caution">
    <text evidence="7">The sequence shown here is derived from an EMBL/GenBank/DDBJ whole genome shotgun (WGS) entry which is preliminary data.</text>
</comment>
<dbReference type="InterPro" id="IPR020892">
    <property type="entry name" value="Cyclophilin-type_PPIase_CS"/>
</dbReference>
<dbReference type="Pfam" id="PF00160">
    <property type="entry name" value="Pro_isomerase"/>
    <property type="match status" value="1"/>
</dbReference>
<dbReference type="PANTHER" id="PTHR44170">
    <property type="entry name" value="PROTEIN SIDEKICK"/>
    <property type="match status" value="1"/>
</dbReference>
<dbReference type="Pfam" id="PF05345">
    <property type="entry name" value="He_PIG"/>
    <property type="match status" value="2"/>
</dbReference>
<dbReference type="SUPFAM" id="SSF49265">
    <property type="entry name" value="Fibronectin type III"/>
    <property type="match status" value="2"/>
</dbReference>
<dbReference type="PROSITE" id="PS50072">
    <property type="entry name" value="CSA_PPIASE_2"/>
    <property type="match status" value="1"/>
</dbReference>
<dbReference type="InterPro" id="IPR013783">
    <property type="entry name" value="Ig-like_fold"/>
</dbReference>
<dbReference type="InterPro" id="IPR003599">
    <property type="entry name" value="Ig_sub"/>
</dbReference>
<accession>A0A7W8DS74</accession>
<dbReference type="InterPro" id="IPR002130">
    <property type="entry name" value="Cyclophilin-type_PPIase_dom"/>
</dbReference>
<evidence type="ECO:0000313" key="7">
    <source>
        <dbReference type="EMBL" id="MBB5040187.1"/>
    </source>
</evidence>
<sequence>MSFSFSSYVSRARAWVLPLCALAASVALPAGAVAPKAPSNVRIKTTLLINQQTPSVLDVTAREYMILWDDNSLDETGFRIEARAGNTGPFSTLTFVQANQTGEVVALDVGENFLLQFRVVAYKYNGAAVEGSVSPQVEYLSQKKTATLVAPENFRVTQESDGVLKFSWKDKSTGERRHQIYYKKASEADTAYATLGSLHLFDNREGTADTDLTEVRVQHALVPGIAYHFRLRASRLDTESTAATTSQLNLTNLVAPTAYPPPVISGGPTNQYIVPRVTTPTELTGTQLDSQTILLQWKDNSTNEDYYELQFRPVGSTTWYSRSLSKNSSSISVPVVPGGYMEWRVRAVPVAASTVPFDPADLSNYSNVYTNLTGTLLAPQGLTATTSGVSEAVDLVWQDSSVSESYYQIKVRPSGGADSAPWFDAQDMLANSTRATVTAYFNGTQTVNLTRDTEYDFKVQAIAINPLEPSNIAGVISDSNVAKAFARRGFTSRTYHPAKIGQPFNYEMKVSAPLERVSWTVTNLPDGLTFNDQSGIISGSPTEHGVFACPMTVTYITGSATVPLMLRIPRPDANPTVAKDIPDITVGQGAQFSVNLADKFADADTELAVRLRTNRGDVDLMLYPSLTPEAVENFMGYVETGAYNGVIVHRSVPNFIVQTGAYVPIQSPNVFSSLLKRPPSFNEPGISNLRGTIAHAKVGGNPDSATHDFFFNLKDNSTTTPGELDNQNSGFTVFARVAGDGMNVVDGIAALPIGVYKDYNTNGGTAASLDRRVILDGSKVPFEEVPMNVTGTTAPTEMDESQTVKILSARQVIPFKFEVIDTPESNEGVVRATVQSDGTLRLEGLAVGSSEVTLRARDLDNHPVDQKFNVNVVRGHKSPVITRQPVSLAVLPGAKASFTVTATGTALEYQWQKKDGEVWGPVPGASTKTLSFTGVQTEQTGLYRVLVGNSTTTLTSAEVRLDLRALPAITTHPVAKVLEVGQPLVLETAATGAPPPTFTWLQSGKTVANQKLAKLNNPAVKITDGGSYVLRATNVAGKVDSNPASVIVVDKTARLMISLPAKTVALKAQVSGPTMKYRWRMQKVGQAQPVDVPEELGHFTGTTTATLTIRNITLNDAADYFCYVEDDLNPALNATTGLWKVGITGAVPTLPATITPTAAYVGIEYDYTLPGGGPSNTTISSFAVAGLPTGLKLDAGTGRITGKPTRSGEFKLTITVKNPKGSLTRSNVEFFVFPLPESVVGTFVGQIGNSPALNSNQGGRIDMTVTDGGLISGKLSMGKDILSFTGKMDQNPGSIRTSGQATAVRKGNTPLQINLSAIGIGGYTDSGDVSGTISDGENLVFFAAYRNIYNFSKGGRPSPYVGRHHIAFHLPSNLENDVSVPQGTGYAIAFFDSNGIAKITGRLGDGTTLTSSSFVGGQQQFLIYQSLYKNTGAFVGRAFLQYIPPLTQADINLGNRFRVEGEMLWTRLPQTLATERSYKAGFGPVSLYALGRTYIPQDYSPQLLGVPVMDRNAGLLFAKGGVEASATNPDVVAISLGKIPLIPAGITNAGGISFTGDRATGLFKGSFKLYDPPATAPRVASYYGLVVPAIPARTFSDGSFFTQTDSGGFGHFTLAQLPSTEAPVTTLKTSPILSGRVNLNPVPVLISQQPQSQTVNPGASVTFSVVAAAPASTPFTYQWRKNGANISGATSASYTINPVTEAAQAKYDVMLKTVYSTVYSDQANLLVNDAVNTVTITRAPAANPVANGSSVTFTAAAKGEGPFNYKWYKNDVEIEAAAGTTPTFTINPVSTGDVGTYKVRVFSAISTTGELSEAGNEMTVSNPITQVTAVRSPNNESINIGGNVIFTISSIGGLGPYTYQWRKDGEDILEGGTSASYSIDFVNAEDIGTYTVLVKNVLTPAGVESNGVPLSVDTAVANVNASRTPATESVALDTPVTFFVSAQGAGPFSFQWKKNGENIPGANLASYAISKASAADNASYTVLVSNPTTPAGVLSNIVLLSVISPVTSVAIGLSGNTNVFVVGDSVEFSAQPNAPGPYEYQWFKGNEAITSATDSTLVINGVGESDSGSYRVEAKNSVTPTWISSQTITITVVPPGQP</sequence>
<dbReference type="InterPro" id="IPR013098">
    <property type="entry name" value="Ig_I-set"/>
</dbReference>